<protein>
    <submittedName>
        <fullName evidence="2">AtpZ/AtpI family protein</fullName>
    </submittedName>
</protein>
<evidence type="ECO:0000256" key="1">
    <source>
        <dbReference type="SAM" id="Phobius"/>
    </source>
</evidence>
<dbReference type="InterPro" id="IPR032820">
    <property type="entry name" value="ATPase_put"/>
</dbReference>
<dbReference type="RefSeq" id="WP_138948629.1">
    <property type="nucleotide sequence ID" value="NZ_CP040749.1"/>
</dbReference>
<gene>
    <name evidence="2" type="ORF">FF125_04345</name>
</gene>
<organism evidence="2 3">
    <name type="scientific">Aureibaculum algae</name>
    <dbReference type="NCBI Taxonomy" id="2584122"/>
    <lineage>
        <taxon>Bacteria</taxon>
        <taxon>Pseudomonadati</taxon>
        <taxon>Bacteroidota</taxon>
        <taxon>Flavobacteriia</taxon>
        <taxon>Flavobacteriales</taxon>
        <taxon>Flavobacteriaceae</taxon>
        <taxon>Aureibaculum</taxon>
    </lineage>
</organism>
<feature type="transmembrane region" description="Helical" evidence="1">
    <location>
        <begin position="20"/>
        <end position="41"/>
    </location>
</feature>
<evidence type="ECO:0000313" key="3">
    <source>
        <dbReference type="Proteomes" id="UP000306229"/>
    </source>
</evidence>
<name>A0A5B7TNC3_9FLAO</name>
<keyword evidence="3" id="KW-1185">Reference proteome</keyword>
<evidence type="ECO:0000313" key="2">
    <source>
        <dbReference type="EMBL" id="QCX37700.1"/>
    </source>
</evidence>
<keyword evidence="1" id="KW-0812">Transmembrane</keyword>
<dbReference type="Pfam" id="PF09527">
    <property type="entry name" value="ATPase_gene1"/>
    <property type="match status" value="1"/>
</dbReference>
<keyword evidence="1" id="KW-0472">Membrane</keyword>
<dbReference type="OrthoDB" id="9798708at2"/>
<dbReference type="AlphaFoldDB" id="A0A5B7TNC3"/>
<keyword evidence="1" id="KW-1133">Transmembrane helix</keyword>
<accession>A0A5B7TNC3</accession>
<reference evidence="2 3" key="1">
    <citation type="submission" date="2019-05" db="EMBL/GenBank/DDBJ databases">
        <title>Algicella ahnfeltiae gen. nov., sp. nov., a novel marine bacterium of the family Flavobacteriaceae isolated from a red alga.</title>
        <authorList>
            <person name="Nedashkovskaya O.I."/>
            <person name="Kukhlevskiy A.D."/>
            <person name="Kim S.-G."/>
            <person name="Zhukova N.V."/>
            <person name="Mikhailov V.V."/>
        </authorList>
    </citation>
    <scope>NUCLEOTIDE SEQUENCE [LARGE SCALE GENOMIC DNA]</scope>
    <source>
        <strain evidence="2 3">10Alg115</strain>
    </source>
</reference>
<sequence>MSSNKANNKEKPKKQLNTYAKFSGVAIQMFAIIGIGSYAGVKLDEHFPNTHNIYTIVLSLASVLISIYIVIRQITHSSKDK</sequence>
<feature type="transmembrane region" description="Helical" evidence="1">
    <location>
        <begin position="53"/>
        <end position="71"/>
    </location>
</feature>
<dbReference type="Proteomes" id="UP000306229">
    <property type="component" value="Chromosome"/>
</dbReference>
<dbReference type="EMBL" id="CP040749">
    <property type="protein sequence ID" value="QCX37700.1"/>
    <property type="molecule type" value="Genomic_DNA"/>
</dbReference>
<proteinExistence type="predicted"/>
<dbReference type="KEGG" id="fbe:FF125_04345"/>